<dbReference type="RefSeq" id="WP_120368310.1">
    <property type="nucleotide sequence ID" value="NZ_RAXZ01000040.1"/>
</dbReference>
<dbReference type="Proteomes" id="UP000281084">
    <property type="component" value="Unassembled WGS sequence"/>
</dbReference>
<proteinExistence type="predicted"/>
<dbReference type="EMBL" id="RAXZ01000040">
    <property type="protein sequence ID" value="RKG48033.1"/>
    <property type="molecule type" value="Genomic_DNA"/>
</dbReference>
<reference evidence="1 2" key="1">
    <citation type="submission" date="2018-09" db="EMBL/GenBank/DDBJ databases">
        <title>The draft genome of Acinetobacter spp. strains.</title>
        <authorList>
            <person name="Qin J."/>
            <person name="Feng Y."/>
            <person name="Zong Z."/>
        </authorList>
    </citation>
    <scope>NUCLEOTIDE SEQUENCE [LARGE SCALE GENOMIC DNA]</scope>
    <source>
        <strain evidence="1 2">WCHAc060002</strain>
    </source>
</reference>
<organism evidence="1 2">
    <name type="scientific">Acinetobacter cumulans</name>
    <dbReference type="NCBI Taxonomy" id="2136182"/>
    <lineage>
        <taxon>Bacteria</taxon>
        <taxon>Pseudomonadati</taxon>
        <taxon>Pseudomonadota</taxon>
        <taxon>Gammaproteobacteria</taxon>
        <taxon>Moraxellales</taxon>
        <taxon>Moraxellaceae</taxon>
        <taxon>Acinetobacter</taxon>
    </lineage>
</organism>
<comment type="caution">
    <text evidence="1">The sequence shown here is derived from an EMBL/GenBank/DDBJ whole genome shotgun (WGS) entry which is preliminary data.</text>
</comment>
<gene>
    <name evidence="1" type="ORF">D7V64_15850</name>
</gene>
<evidence type="ECO:0000313" key="2">
    <source>
        <dbReference type="Proteomes" id="UP000281084"/>
    </source>
</evidence>
<name>A0A3A8G4Y0_9GAMM</name>
<evidence type="ECO:0000313" key="1">
    <source>
        <dbReference type="EMBL" id="RKG48033.1"/>
    </source>
</evidence>
<protein>
    <submittedName>
        <fullName evidence="1">Uncharacterized protein</fullName>
    </submittedName>
</protein>
<sequence length="181" mass="20372">MTYVLPTDVRTPRKNVKGVHVLYDGAEDSFSIAVLNWVDESGQSVDKLALRWNGSEESPKGYPSAMGNPSWFIIPSKLEGVLRDRAIELNEREGKAKAINLSNKILEHVSQVKSNEKGTFGFTTYTTSEKLTKSELDELEHLLKQNMVFFLKTDDPDDTFDVGVNGDLTIKLNFLNHQTHD</sequence>
<dbReference type="AlphaFoldDB" id="A0A3A8G4Y0"/>
<accession>A0A3A8G4Y0</accession>